<dbReference type="VEuPathDB" id="FungiDB:CJJ09_002389"/>
<sequence>MKRSLDQHPISKRPNVVVNEYAGAIVSDNAIDETASSEGFFEKYVVARKPVKITAKDASALCPINIARFRVDKILETLPAARKRVLQVEKKHALGFGSGKKRESMTFEEIVERLAQGDESLYLTTQYEEHDYDELNESDGESNEEGEAGDVGKEEADEAREDEEEDEEEEETTENEGDDDASKKMLESNPNGDDDPSDASSPDPSIDLENLHDDFDDVADEESFVIPEHQLTQDEVDYRVSSLLQAPLTELYKDKSFPLVPENFGPLIPQQINLWMGACSNKRKDAPDLFSPSIESLGRYVPSGNSSGLHHDHADNLYVLVQGRKRFTLFSPQDAEALRTVGELQKIYPNGLIDYKTNQRARFWRPMRADGAMIGEWARWMIEKEDFKQYSKEQLEKMIENDVPFAEKSNSESNLDPPSFSTVPPLLAHLSEISDERHRESLQNYANKHFPGFLNLHKLEVWLEPGDMLYLPTGWFHEVTSFAEDSASAGAHVALNWWFVPPTGGRDRPYPDEYWKEDYEKTLASIEYKRAESA</sequence>
<dbReference type="InterPro" id="IPR041667">
    <property type="entry name" value="Cupin_8"/>
</dbReference>
<dbReference type="VEuPathDB" id="FungiDB:CJJ07_004179"/>
<feature type="region of interest" description="Disordered" evidence="1">
    <location>
        <begin position="132"/>
        <end position="211"/>
    </location>
</feature>
<proteinExistence type="predicted"/>
<evidence type="ECO:0000313" key="4">
    <source>
        <dbReference type="EMBL" id="QWW23246.1"/>
    </source>
</evidence>
<reference evidence="3" key="2">
    <citation type="submission" date="2017-11" db="EMBL/GenBank/DDBJ databases">
        <title>Candida auris genome assembly and annotation.</title>
        <authorList>
            <person name="Munoz J.F."/>
            <person name="Gade L.G."/>
            <person name="Chow N.A."/>
            <person name="Litvintseva A.P."/>
            <person name="Loparev V.N."/>
            <person name="Cuomo C.A."/>
        </authorList>
    </citation>
    <scope>NUCLEOTIDE SEQUENCE</scope>
    <source>
        <strain evidence="3">B8441</strain>
    </source>
</reference>
<reference evidence="4" key="3">
    <citation type="submission" date="2021-06" db="EMBL/GenBank/DDBJ databases">
        <title>Candida auris outbreak in lebanese hospital.</title>
        <authorList>
            <person name="Finianos M."/>
        </authorList>
    </citation>
    <scope>NUCLEOTIDE SEQUENCE</scope>
    <source>
        <strain evidence="4">CA7LBN</strain>
    </source>
</reference>
<dbReference type="Proteomes" id="UP000825438">
    <property type="component" value="Chromosome II"/>
</dbReference>
<feature type="compositionally biased region" description="Acidic residues" evidence="1">
    <location>
        <begin position="155"/>
        <end position="179"/>
    </location>
</feature>
<dbReference type="PANTHER" id="PTHR12461:SF100">
    <property type="entry name" value="JMJC DOMAIN-CONTAINING PROTEIN 4"/>
    <property type="match status" value="1"/>
</dbReference>
<dbReference type="PANTHER" id="PTHR12461">
    <property type="entry name" value="HYPOXIA-INDUCIBLE FACTOR 1 ALPHA INHIBITOR-RELATED"/>
    <property type="match status" value="1"/>
</dbReference>
<dbReference type="InterPro" id="IPR003347">
    <property type="entry name" value="JmjC_dom"/>
</dbReference>
<dbReference type="PROSITE" id="PS51184">
    <property type="entry name" value="JMJC"/>
    <property type="match status" value="1"/>
</dbReference>
<dbReference type="Pfam" id="PF13621">
    <property type="entry name" value="Cupin_8"/>
    <property type="match status" value="1"/>
</dbReference>
<dbReference type="VEuPathDB" id="FungiDB:CJI96_0001140"/>
<evidence type="ECO:0000259" key="2">
    <source>
        <dbReference type="PROSITE" id="PS51184"/>
    </source>
</evidence>
<dbReference type="VEuPathDB" id="FungiDB:QG37_08063"/>
<protein>
    <recommendedName>
        <fullName evidence="2">JmjC domain-containing protein</fullName>
    </recommendedName>
</protein>
<dbReference type="VEuPathDB" id="FungiDB:CJI97_000421"/>
<dbReference type="EMBL" id="PEKT02000001">
    <property type="protein sequence ID" value="PIS58961.1"/>
    <property type="molecule type" value="Genomic_DNA"/>
</dbReference>
<name>A0A2H1A7V8_CANAR</name>
<dbReference type="SUPFAM" id="SSF51197">
    <property type="entry name" value="Clavaminate synthase-like"/>
    <property type="match status" value="1"/>
</dbReference>
<accession>A0A2H1A7V8</accession>
<dbReference type="STRING" id="498019.A0A2H1A7V8"/>
<evidence type="ECO:0000313" key="3">
    <source>
        <dbReference type="EMBL" id="PIS58961.1"/>
    </source>
</evidence>
<dbReference type="Gene3D" id="2.60.120.650">
    <property type="entry name" value="Cupin"/>
    <property type="match status" value="1"/>
</dbReference>
<feature type="compositionally biased region" description="Acidic residues" evidence="1">
    <location>
        <begin position="132"/>
        <end position="148"/>
    </location>
</feature>
<feature type="domain" description="JmjC" evidence="2">
    <location>
        <begin position="246"/>
        <end position="516"/>
    </location>
</feature>
<reference evidence="3" key="1">
    <citation type="journal article" date="2017" name="Clin. Infect. Dis.">
        <title>Simultaneous emergence of multidrug-resistant Candida auris on 3 continents confirmed by whole-genome sequencing and epidemiological analyses.</title>
        <authorList>
            <person name="Lockhart S.R."/>
            <person name="Etienne K.A."/>
            <person name="Vallabhaneni S."/>
            <person name="Farooqi J."/>
            <person name="Chowdhary A."/>
            <person name="Govender N.P."/>
            <person name="Colombo A.L."/>
            <person name="Calvo B."/>
            <person name="Cuomo C.A."/>
            <person name="Desjardins C.A."/>
            <person name="Berkow E.L."/>
            <person name="Castanheira M."/>
            <person name="Magobo R.E."/>
            <person name="Jabeen K."/>
            <person name="Asghar R.J."/>
            <person name="Meis J.F."/>
            <person name="Jackson B."/>
            <person name="Chiller T."/>
            <person name="Litvintseva A.P."/>
        </authorList>
    </citation>
    <scope>NUCLEOTIDE SEQUENCE [LARGE SCALE GENOMIC DNA]</scope>
    <source>
        <strain evidence="3">B8441</strain>
    </source>
</reference>
<dbReference type="EMBL" id="CP076750">
    <property type="protein sequence ID" value="QWW23246.1"/>
    <property type="molecule type" value="Genomic_DNA"/>
</dbReference>
<dbReference type="AlphaFoldDB" id="A0A2H1A7V8"/>
<dbReference type="VEuPathDB" id="FungiDB:B9J08_000421"/>
<evidence type="ECO:0000256" key="1">
    <source>
        <dbReference type="SAM" id="MobiDB-lite"/>
    </source>
</evidence>
<organism evidence="3">
    <name type="scientific">Candidozyma auris</name>
    <name type="common">Yeast</name>
    <name type="synonym">Candida auris</name>
    <dbReference type="NCBI Taxonomy" id="498019"/>
    <lineage>
        <taxon>Eukaryota</taxon>
        <taxon>Fungi</taxon>
        <taxon>Dikarya</taxon>
        <taxon>Ascomycota</taxon>
        <taxon>Saccharomycotina</taxon>
        <taxon>Pichiomycetes</taxon>
        <taxon>Metschnikowiaceae</taxon>
        <taxon>Candidozyma</taxon>
    </lineage>
</organism>
<gene>
    <name evidence="3" type="ORF">B9J08_000421</name>
    <name evidence="4" type="ORF">CA7LBN_002047</name>
</gene>
<dbReference type="OMA" id="QRNENAP"/>